<protein>
    <submittedName>
        <fullName evidence="1">Uncharacterized protein</fullName>
    </submittedName>
</protein>
<dbReference type="AlphaFoldDB" id="A0A3B0C377"/>
<keyword evidence="2" id="KW-1185">Reference proteome</keyword>
<evidence type="ECO:0000313" key="2">
    <source>
        <dbReference type="Proteomes" id="UP000270343"/>
    </source>
</evidence>
<accession>A0A3B0C377</accession>
<proteinExistence type="predicted"/>
<name>A0A3B0C377_9ACTN</name>
<reference evidence="1 2" key="1">
    <citation type="journal article" date="2015" name="Antonie Van Leeuwenhoek">
        <title>Streptomyces klenkii sp. nov., isolated from deep marine sediment.</title>
        <authorList>
            <person name="Veyisoglu A."/>
            <person name="Sahin N."/>
        </authorList>
    </citation>
    <scope>NUCLEOTIDE SEQUENCE [LARGE SCALE GENOMIC DNA]</scope>
    <source>
        <strain evidence="1 2">KCTC 29202</strain>
    </source>
</reference>
<comment type="caution">
    <text evidence="1">The sequence shown here is derived from an EMBL/GenBank/DDBJ whole genome shotgun (WGS) entry which is preliminary data.</text>
</comment>
<organism evidence="1 2">
    <name type="scientific">Streptomyces klenkii</name>
    <dbReference type="NCBI Taxonomy" id="1420899"/>
    <lineage>
        <taxon>Bacteria</taxon>
        <taxon>Bacillati</taxon>
        <taxon>Actinomycetota</taxon>
        <taxon>Actinomycetes</taxon>
        <taxon>Kitasatosporales</taxon>
        <taxon>Streptomycetaceae</taxon>
        <taxon>Streptomyces</taxon>
    </lineage>
</organism>
<dbReference type="EMBL" id="RBAM01000001">
    <property type="protein sequence ID" value="RKN77706.1"/>
    <property type="molecule type" value="Genomic_DNA"/>
</dbReference>
<dbReference type="Proteomes" id="UP000270343">
    <property type="component" value="Unassembled WGS sequence"/>
</dbReference>
<evidence type="ECO:0000313" key="1">
    <source>
        <dbReference type="EMBL" id="RKN77706.1"/>
    </source>
</evidence>
<gene>
    <name evidence="1" type="ORF">D7231_03145</name>
</gene>
<sequence length="194" mass="21223">MAMGGLVEISVDREKNCSVVAQNEVFRVRIERGGRAWMTWSDAYLNAGFSKDGPELFKGLHGKWLELSQDGKIRKSMVDTCALPPVHEIADKMAAPGKGAYRDAEVTEEGERLTPLRQGDRGNSVTVFAKADGKPYVRKIVVDMPTVAPEPIEFLIPAYGEPVTVTPPRASETVRSTHLEALAEKNLATGLSRT</sequence>